<dbReference type="InParanoid" id="A0A1X7T9F9"/>
<name>A0A1X7T9F9_AMPQE</name>
<accession>A0A1X7T9F9</accession>
<reference evidence="1" key="1">
    <citation type="submission" date="2017-05" db="UniProtKB">
        <authorList>
            <consortium name="EnsemblMetazoa"/>
        </authorList>
    </citation>
    <scope>IDENTIFICATION</scope>
</reference>
<dbReference type="EnsemblMetazoa" id="Aqu2.1.11171_001">
    <property type="protein sequence ID" value="Aqu2.1.11171_001"/>
    <property type="gene ID" value="Aqu2.1.11171"/>
</dbReference>
<proteinExistence type="predicted"/>
<protein>
    <submittedName>
        <fullName evidence="1">Uncharacterized protein</fullName>
    </submittedName>
</protein>
<evidence type="ECO:0000313" key="1">
    <source>
        <dbReference type="EnsemblMetazoa" id="Aqu2.1.11171_001"/>
    </source>
</evidence>
<dbReference type="AlphaFoldDB" id="A0A1X7T9F9"/>
<sequence length="40" mass="4263">MSTSTFINIVSSTMNPPSISSSIDTKRGHPLAAFISDFGF</sequence>
<organism evidence="1">
    <name type="scientific">Amphimedon queenslandica</name>
    <name type="common">Sponge</name>
    <dbReference type="NCBI Taxonomy" id="400682"/>
    <lineage>
        <taxon>Eukaryota</taxon>
        <taxon>Metazoa</taxon>
        <taxon>Porifera</taxon>
        <taxon>Demospongiae</taxon>
        <taxon>Heteroscleromorpha</taxon>
        <taxon>Haplosclerida</taxon>
        <taxon>Niphatidae</taxon>
        <taxon>Amphimedon</taxon>
    </lineage>
</organism>